<name>A0ACC0DY64_9BASI</name>
<protein>
    <submittedName>
        <fullName evidence="1">Uncharacterized protein</fullName>
    </submittedName>
</protein>
<dbReference type="EMBL" id="CM045877">
    <property type="protein sequence ID" value="KAI7941036.1"/>
    <property type="molecule type" value="Genomic_DNA"/>
</dbReference>
<organism evidence="1 2">
    <name type="scientific">Puccinia striiformis f. sp. tritici</name>
    <dbReference type="NCBI Taxonomy" id="168172"/>
    <lineage>
        <taxon>Eukaryota</taxon>
        <taxon>Fungi</taxon>
        <taxon>Dikarya</taxon>
        <taxon>Basidiomycota</taxon>
        <taxon>Pucciniomycotina</taxon>
        <taxon>Pucciniomycetes</taxon>
        <taxon>Pucciniales</taxon>
        <taxon>Pucciniaceae</taxon>
        <taxon>Puccinia</taxon>
    </lineage>
</organism>
<reference evidence="2" key="1">
    <citation type="journal article" date="2018" name="BMC Genomics">
        <title>Genomic insights into host adaptation between the wheat stripe rust pathogen (Puccinia striiformis f. sp. tritici) and the barley stripe rust pathogen (Puccinia striiformis f. sp. hordei).</title>
        <authorList>
            <person name="Xia C."/>
            <person name="Wang M."/>
            <person name="Yin C."/>
            <person name="Cornejo O.E."/>
            <person name="Hulbert S.H."/>
            <person name="Chen X."/>
        </authorList>
    </citation>
    <scope>NUCLEOTIDE SEQUENCE [LARGE SCALE GENOMIC DNA]</scope>
    <source>
        <strain evidence="2">93-210</strain>
    </source>
</reference>
<proteinExistence type="predicted"/>
<sequence>MTSTNRPKRHKNNTSRMSTSEPPDPNENNQRDECGGKISRPTHDTSCGNLNKHVATCLRRQSEASTTQSFLSLGITATGLINPKEVPQLCAEAARPFQALVDASHKAILHPTVLKHLPTRKAVSKDIHLLYSAIQDDYRSVLKAHKGALYLGVDAWQSPNGFDILGIVIYRLKEEEKGDFELEAMPLDFVQLCESHSGEYMAQTVQMVVENLEFRTSLARGEEAILVQDGDSTEDDLIGDESACLGEEDIEHGSDEDEEGDWYTSESCKETLAKFRATAKKLRFSPNSKAEFVDICREKGCLTPHNIERDVRTRWNSTHAQLKSAIRCEPAILEWQRHKKYGVARKHYVDESDFGLACDLVEVLNVFHEITLQVSIASSARLSNVVVFIDQVTDQLSTAISNQKYPPALRNACRIGLKITNKYYSLTDSLPLYRIAILLHPSFRDEYFKMANWEPDWIAEAIRLARDMWVSHYKPRSSTTPSATPTTSTRPVTGLLAGLSSAAAARGGNSATDPFDTWLAGALVLHEGAPVNPLKWWIKQKRSGNTHGGLVEMALDVLSCPATSVDVERLFSFGSDYVTSRRHRLAPESVSRGMAVAFYSKNNKIAPGVLADWKDGLKLIKKANQKGKRKLIVVDDD</sequence>
<gene>
    <name evidence="1" type="ORF">MJO28_013321</name>
</gene>
<comment type="caution">
    <text evidence="1">The sequence shown here is derived from an EMBL/GenBank/DDBJ whole genome shotgun (WGS) entry which is preliminary data.</text>
</comment>
<dbReference type="Proteomes" id="UP001060170">
    <property type="component" value="Chromosome 13"/>
</dbReference>
<evidence type="ECO:0000313" key="1">
    <source>
        <dbReference type="EMBL" id="KAI7941036.1"/>
    </source>
</evidence>
<accession>A0ACC0DY64</accession>
<keyword evidence="2" id="KW-1185">Reference proteome</keyword>
<evidence type="ECO:0000313" key="2">
    <source>
        <dbReference type="Proteomes" id="UP001060170"/>
    </source>
</evidence>
<reference evidence="2" key="2">
    <citation type="journal article" date="2018" name="Mol. Plant Microbe Interact.">
        <title>Genome sequence resources for the wheat stripe rust pathogen (Puccinia striiformis f. sp. tritici) and the barley stripe rust pathogen (Puccinia striiformis f. sp. hordei).</title>
        <authorList>
            <person name="Xia C."/>
            <person name="Wang M."/>
            <person name="Yin C."/>
            <person name="Cornejo O.E."/>
            <person name="Hulbert S.H."/>
            <person name="Chen X."/>
        </authorList>
    </citation>
    <scope>NUCLEOTIDE SEQUENCE [LARGE SCALE GENOMIC DNA]</scope>
    <source>
        <strain evidence="2">93-210</strain>
    </source>
</reference>
<reference evidence="1 2" key="3">
    <citation type="journal article" date="2022" name="Microbiol. Spectr.">
        <title>Folding features and dynamics of 3D genome architecture in plant fungal pathogens.</title>
        <authorList>
            <person name="Xia C."/>
        </authorList>
    </citation>
    <scope>NUCLEOTIDE SEQUENCE [LARGE SCALE GENOMIC DNA]</scope>
    <source>
        <strain evidence="1 2">93-210</strain>
    </source>
</reference>